<dbReference type="Proteomes" id="UP000192936">
    <property type="component" value="Unassembled WGS sequence"/>
</dbReference>
<keyword evidence="2" id="KW-0449">Lipoprotein</keyword>
<sequence length="206" mass="21670">MIRFIACVLLAALVSGCALTEDAIPVKYSAPANISVVPGAKDVTVSVTAADGRVSNRDRVSTKKNGYGMEMAKITASNDVVAEVSQAVQTELASLGFNVGPGGIAITVQTTNFYNDFKPGFWTAEAVAEVAFDLTAKRQDGTLVYSRSYRSVGVNKDVMLMMGEQAAPALTAALRDAVQLVVQDTNLHQALVQSGTKPKIATLPTS</sequence>
<reference evidence="2 3" key="1">
    <citation type="submission" date="2017-04" db="EMBL/GenBank/DDBJ databases">
        <authorList>
            <person name="Afonso C.L."/>
            <person name="Miller P.J."/>
            <person name="Scott M.A."/>
            <person name="Spackman E."/>
            <person name="Goraichik I."/>
            <person name="Dimitrov K.M."/>
            <person name="Suarez D.L."/>
            <person name="Swayne D.E."/>
        </authorList>
    </citation>
    <scope>NUCLEOTIDE SEQUENCE [LARGE SCALE GENOMIC DNA]</scope>
    <source>
        <strain evidence="2 3">A2P</strain>
    </source>
</reference>
<keyword evidence="1" id="KW-0732">Signal</keyword>
<name>A0A1X7ECH8_9PROT</name>
<feature type="signal peptide" evidence="1">
    <location>
        <begin position="1"/>
        <end position="20"/>
    </location>
</feature>
<dbReference type="EMBL" id="FXAK01000002">
    <property type="protein sequence ID" value="SMF31192.1"/>
    <property type="molecule type" value="Genomic_DNA"/>
</dbReference>
<organism evidence="2 3">
    <name type="scientific">Azospirillum oryzae</name>
    <dbReference type="NCBI Taxonomy" id="286727"/>
    <lineage>
        <taxon>Bacteria</taxon>
        <taxon>Pseudomonadati</taxon>
        <taxon>Pseudomonadota</taxon>
        <taxon>Alphaproteobacteria</taxon>
        <taxon>Rhodospirillales</taxon>
        <taxon>Azospirillaceae</taxon>
        <taxon>Azospirillum</taxon>
    </lineage>
</organism>
<evidence type="ECO:0000313" key="2">
    <source>
        <dbReference type="EMBL" id="SMF31192.1"/>
    </source>
</evidence>
<dbReference type="AlphaFoldDB" id="A0A1X7ECH8"/>
<dbReference type="PROSITE" id="PS51257">
    <property type="entry name" value="PROKAR_LIPOPROTEIN"/>
    <property type="match status" value="1"/>
</dbReference>
<accession>A0A1X7ECH8</accession>
<dbReference type="Pfam" id="PF03923">
    <property type="entry name" value="Lipoprotein_16"/>
    <property type="match status" value="1"/>
</dbReference>
<evidence type="ECO:0000256" key="1">
    <source>
        <dbReference type="SAM" id="SignalP"/>
    </source>
</evidence>
<proteinExistence type="predicted"/>
<gene>
    <name evidence="2" type="ORF">SAMN02982917_1475</name>
</gene>
<protein>
    <submittedName>
        <fullName evidence="2">Uncharacterized lipoprotein</fullName>
    </submittedName>
</protein>
<evidence type="ECO:0000313" key="3">
    <source>
        <dbReference type="Proteomes" id="UP000192936"/>
    </source>
</evidence>
<feature type="chain" id="PRO_5010859214" evidence="1">
    <location>
        <begin position="21"/>
        <end position="206"/>
    </location>
</feature>
<dbReference type="InterPro" id="IPR005619">
    <property type="entry name" value="Uncharacterised_YajG"/>
</dbReference>